<feature type="signal peptide" evidence="1">
    <location>
        <begin position="1"/>
        <end position="20"/>
    </location>
</feature>
<dbReference type="EMBL" id="MCFD01000008">
    <property type="protein sequence ID" value="ORX69020.1"/>
    <property type="molecule type" value="Genomic_DNA"/>
</dbReference>
<dbReference type="RefSeq" id="XP_040742752.1">
    <property type="nucleotide sequence ID" value="XM_040887776.1"/>
</dbReference>
<keyword evidence="1" id="KW-0732">Signal</keyword>
<keyword evidence="3" id="KW-1185">Reference proteome</keyword>
<organism evidence="2 3">
    <name type="scientific">Linderina pennispora</name>
    <dbReference type="NCBI Taxonomy" id="61395"/>
    <lineage>
        <taxon>Eukaryota</taxon>
        <taxon>Fungi</taxon>
        <taxon>Fungi incertae sedis</taxon>
        <taxon>Zoopagomycota</taxon>
        <taxon>Kickxellomycotina</taxon>
        <taxon>Kickxellomycetes</taxon>
        <taxon>Kickxellales</taxon>
        <taxon>Kickxellaceae</taxon>
        <taxon>Linderina</taxon>
    </lineage>
</organism>
<feature type="chain" id="PRO_5012056175" evidence="1">
    <location>
        <begin position="21"/>
        <end position="52"/>
    </location>
</feature>
<reference evidence="2 3" key="1">
    <citation type="submission" date="2016-07" db="EMBL/GenBank/DDBJ databases">
        <title>Pervasive Adenine N6-methylation of Active Genes in Fungi.</title>
        <authorList>
            <consortium name="DOE Joint Genome Institute"/>
            <person name="Mondo S.J."/>
            <person name="Dannebaum R.O."/>
            <person name="Kuo R.C."/>
            <person name="Labutti K."/>
            <person name="Haridas S."/>
            <person name="Kuo A."/>
            <person name="Salamov A."/>
            <person name="Ahrendt S.R."/>
            <person name="Lipzen A."/>
            <person name="Sullivan W."/>
            <person name="Andreopoulos W.B."/>
            <person name="Clum A."/>
            <person name="Lindquist E."/>
            <person name="Daum C."/>
            <person name="Ramamoorthy G.K."/>
            <person name="Gryganskyi A."/>
            <person name="Culley D."/>
            <person name="Magnuson J.K."/>
            <person name="James T.Y."/>
            <person name="O'Malley M.A."/>
            <person name="Stajich J.E."/>
            <person name="Spatafora J.W."/>
            <person name="Visel A."/>
            <person name="Grigoriev I.V."/>
        </authorList>
    </citation>
    <scope>NUCLEOTIDE SEQUENCE [LARGE SCALE GENOMIC DNA]</scope>
    <source>
        <strain evidence="2 3">ATCC 12442</strain>
    </source>
</reference>
<comment type="caution">
    <text evidence="2">The sequence shown here is derived from an EMBL/GenBank/DDBJ whole genome shotgun (WGS) entry which is preliminary data.</text>
</comment>
<dbReference type="GeneID" id="63804424"/>
<protein>
    <submittedName>
        <fullName evidence="2">Uncharacterized protein</fullName>
    </submittedName>
</protein>
<evidence type="ECO:0000313" key="2">
    <source>
        <dbReference type="EMBL" id="ORX69020.1"/>
    </source>
</evidence>
<feature type="non-terminal residue" evidence="2">
    <location>
        <position position="52"/>
    </location>
</feature>
<evidence type="ECO:0000313" key="3">
    <source>
        <dbReference type="Proteomes" id="UP000193922"/>
    </source>
</evidence>
<dbReference type="Proteomes" id="UP000193922">
    <property type="component" value="Unassembled WGS sequence"/>
</dbReference>
<proteinExistence type="predicted"/>
<accession>A0A1Y1W645</accession>
<name>A0A1Y1W645_9FUNG</name>
<sequence length="52" mass="5549">MSKLWSLFFKGAVLVAPTATYVIPKATNAMHKTFTQTTESPVVTDISSTGSS</sequence>
<dbReference type="AlphaFoldDB" id="A0A1Y1W645"/>
<gene>
    <name evidence="2" type="ORF">DL89DRAFT_268055</name>
</gene>
<evidence type="ECO:0000256" key="1">
    <source>
        <dbReference type="SAM" id="SignalP"/>
    </source>
</evidence>